<dbReference type="EMBL" id="FTOB01000002">
    <property type="protein sequence ID" value="SIS48524.1"/>
    <property type="molecule type" value="Genomic_DNA"/>
</dbReference>
<proteinExistence type="predicted"/>
<accession>A0ABY1KM78</accession>
<evidence type="ECO:0000313" key="2">
    <source>
        <dbReference type="Proteomes" id="UP000185728"/>
    </source>
</evidence>
<comment type="caution">
    <text evidence="1">The sequence shown here is derived from an EMBL/GenBank/DDBJ whole genome shotgun (WGS) entry which is preliminary data.</text>
</comment>
<reference evidence="1 2" key="1">
    <citation type="submission" date="2017-01" db="EMBL/GenBank/DDBJ databases">
        <authorList>
            <person name="Varghese N."/>
            <person name="Submissions S."/>
        </authorList>
    </citation>
    <scope>NUCLEOTIDE SEQUENCE [LARGE SCALE GENOMIC DNA]</scope>
    <source>
        <strain evidence="1 2">DSM 2061</strain>
    </source>
</reference>
<organism evidence="1 2">
    <name type="scientific">Zobellia uliginosa</name>
    <dbReference type="NCBI Taxonomy" id="143224"/>
    <lineage>
        <taxon>Bacteria</taxon>
        <taxon>Pseudomonadati</taxon>
        <taxon>Bacteroidota</taxon>
        <taxon>Flavobacteriia</taxon>
        <taxon>Flavobacteriales</taxon>
        <taxon>Flavobacteriaceae</taxon>
        <taxon>Zobellia</taxon>
    </lineage>
</organism>
<dbReference type="Proteomes" id="UP000185728">
    <property type="component" value="Unassembled WGS sequence"/>
</dbReference>
<sequence length="58" mass="6506">MSLIGCIVVPCFRLHLEMIEINLLNCVAPKAYLILKKIKGDFTLQNRAFGLFGGRGLR</sequence>
<keyword evidence="2" id="KW-1185">Reference proteome</keyword>
<name>A0ABY1KM78_9FLAO</name>
<gene>
    <name evidence="1" type="ORF">SAMN05421766_102273</name>
</gene>
<evidence type="ECO:0000313" key="1">
    <source>
        <dbReference type="EMBL" id="SIS48524.1"/>
    </source>
</evidence>
<protein>
    <submittedName>
        <fullName evidence="1">Uncharacterized protein</fullName>
    </submittedName>
</protein>